<feature type="domain" description="SbsA Ig-like" evidence="4">
    <location>
        <begin position="117"/>
        <end position="211"/>
    </location>
</feature>
<gene>
    <name evidence="5" type="ORF">JF887_10650</name>
</gene>
<evidence type="ECO:0000313" key="5">
    <source>
        <dbReference type="EMBL" id="MBJ7609870.1"/>
    </source>
</evidence>
<evidence type="ECO:0000256" key="3">
    <source>
        <dbReference type="SAM" id="Phobius"/>
    </source>
</evidence>
<sequence>MDTRWIDPEVDGIFEGDPELTELAHRVRAARPEPVLDPRFQAVLRAQLMREAPAALGSPAAPARVPRPVHVRAERMRSDRWWRRPGRFAWAGAGLGVALAAAATVVTVSRPPLQDHQVTAMSPVAQLHAVSPDNVITVAFSQPMNQSAVVGGLHIRPATAVTTAWRGNDLLITPTHHLAGNTPYTVTIDRNAAQPVRGQPPTSDIHISFGTAPVPPSVPSVAQLSTQTLGPVSNNSQVLAGGDGTVIATSSTAPVSGPSPAPAGTPSPSVSPSPSSRPSGSPSASPSPTPSPSPSASSSPSASDSPQPSAGGKTLAFSANGNVIDLGPSASWAALSPNGLQLIAAVPSGSSTQIVLVPQHGSNRTMLTSLASSVVATGWLANDTAVVAETDRIISVDLLGHVRTLTTLPSGTRSVVFAPSGGYAFAGSTTQDGQLINLAGNDTRPLPGSRDSAAFSGDGAMVAWIDGTGSSARLVTTPVSRQAADSVPLNHPGDSITDLALDQNGTHVALVDHPQSGTPELQVVALPSGTVIAKGPPARELVFSPRGNRLLFVSGGQLQTAALPGTTWAPVNSLPDGAAGALQAFVDAQVSGDAKVLGALADPSVNAASATPHGLTRGYVVSNVANPDGTVGATARLIIDPSAAQPVASFVDETLTLSAGQGHGGGYLISALNVNPPHEEPVGPHVVSVSPSASAKKLVLRVVFDSDLREASVGGAISVTTAAGRTLPATTAYDANSRTATVTVDVNASTPVKVSVATSLVDVDGQAMASGFTVNAGG</sequence>
<name>A0A934KQ98_9BACT</name>
<keyword evidence="1" id="KW-0732">Signal</keyword>
<proteinExistence type="predicted"/>
<feature type="domain" description="SbsA Ig-like" evidence="4">
    <location>
        <begin position="683"/>
        <end position="773"/>
    </location>
</feature>
<feature type="compositionally biased region" description="Pro residues" evidence="2">
    <location>
        <begin position="257"/>
        <end position="271"/>
    </location>
</feature>
<dbReference type="Gene3D" id="2.130.10.10">
    <property type="entry name" value="YVTN repeat-like/Quinoprotein amine dehydrogenase"/>
    <property type="match status" value="1"/>
</dbReference>
<protein>
    <submittedName>
        <fullName evidence="5">Ig-like domain-containing protein</fullName>
    </submittedName>
</protein>
<dbReference type="InterPro" id="IPR032812">
    <property type="entry name" value="SbsA_Ig"/>
</dbReference>
<dbReference type="SUPFAM" id="SSF82171">
    <property type="entry name" value="DPP6 N-terminal domain-like"/>
    <property type="match status" value="1"/>
</dbReference>
<evidence type="ECO:0000256" key="1">
    <source>
        <dbReference type="ARBA" id="ARBA00022729"/>
    </source>
</evidence>
<dbReference type="Gene3D" id="2.60.40.3710">
    <property type="match status" value="1"/>
</dbReference>
<dbReference type="Pfam" id="PF13205">
    <property type="entry name" value="Big_5"/>
    <property type="match status" value="2"/>
</dbReference>
<feature type="transmembrane region" description="Helical" evidence="3">
    <location>
        <begin position="88"/>
        <end position="108"/>
    </location>
</feature>
<evidence type="ECO:0000256" key="2">
    <source>
        <dbReference type="SAM" id="MobiDB-lite"/>
    </source>
</evidence>
<feature type="compositionally biased region" description="Low complexity" evidence="2">
    <location>
        <begin position="294"/>
        <end position="311"/>
    </location>
</feature>
<reference evidence="5 6" key="1">
    <citation type="submission" date="2020-10" db="EMBL/GenBank/DDBJ databases">
        <title>Ca. Dormibacterota MAGs.</title>
        <authorList>
            <person name="Montgomery K."/>
        </authorList>
    </citation>
    <scope>NUCLEOTIDE SEQUENCE [LARGE SCALE GENOMIC DNA]</scope>
    <source>
        <strain evidence="5">Mitchell_Peninsula_5</strain>
    </source>
</reference>
<dbReference type="Proteomes" id="UP000614410">
    <property type="component" value="Unassembled WGS sequence"/>
</dbReference>
<evidence type="ECO:0000259" key="4">
    <source>
        <dbReference type="Pfam" id="PF13205"/>
    </source>
</evidence>
<dbReference type="AlphaFoldDB" id="A0A934KQ98"/>
<keyword evidence="3" id="KW-0472">Membrane</keyword>
<accession>A0A934KQ98</accession>
<keyword evidence="3" id="KW-0812">Transmembrane</keyword>
<feature type="compositionally biased region" description="Low complexity" evidence="2">
    <location>
        <begin position="272"/>
        <end position="284"/>
    </location>
</feature>
<dbReference type="InterPro" id="IPR015943">
    <property type="entry name" value="WD40/YVTN_repeat-like_dom_sf"/>
</dbReference>
<organism evidence="5 6">
    <name type="scientific">Candidatus Amunia macphersoniae</name>
    <dbReference type="NCBI Taxonomy" id="3127014"/>
    <lineage>
        <taxon>Bacteria</taxon>
        <taxon>Bacillati</taxon>
        <taxon>Candidatus Dormiibacterota</taxon>
        <taxon>Candidatus Dormibacteria</taxon>
        <taxon>Candidatus Aeolococcales</taxon>
        <taxon>Candidatus Aeolococcaceae</taxon>
        <taxon>Candidatus Amunia</taxon>
    </lineage>
</organism>
<dbReference type="EMBL" id="JAEKNN010000053">
    <property type="protein sequence ID" value="MBJ7609870.1"/>
    <property type="molecule type" value="Genomic_DNA"/>
</dbReference>
<feature type="region of interest" description="Disordered" evidence="2">
    <location>
        <begin position="249"/>
        <end position="316"/>
    </location>
</feature>
<comment type="caution">
    <text evidence="5">The sequence shown here is derived from an EMBL/GenBank/DDBJ whole genome shotgun (WGS) entry which is preliminary data.</text>
</comment>
<evidence type="ECO:0000313" key="6">
    <source>
        <dbReference type="Proteomes" id="UP000614410"/>
    </source>
</evidence>
<keyword evidence="3" id="KW-1133">Transmembrane helix</keyword>